<gene>
    <name evidence="1" type="ORF">MNBD_BACTEROID04-1596</name>
</gene>
<proteinExistence type="predicted"/>
<name>A0A3B0UUH6_9ZZZZ</name>
<evidence type="ECO:0000313" key="1">
    <source>
        <dbReference type="EMBL" id="VAW23754.1"/>
    </source>
</evidence>
<protein>
    <recommendedName>
        <fullName evidence="2">TonB C-terminal domain-containing protein</fullName>
    </recommendedName>
</protein>
<reference evidence="1" key="1">
    <citation type="submission" date="2018-06" db="EMBL/GenBank/DDBJ databases">
        <authorList>
            <person name="Zhirakovskaya E."/>
        </authorList>
    </citation>
    <scope>NUCLEOTIDE SEQUENCE</scope>
</reference>
<sequence>MLKQLAALFFLMSLLVSCSYFEKKSERTPIQEVDTIVDFSTVDAFPLFPNCRDIPSRSKQRICFQLEMSQYIYASLKEFKLNAKEMVNDTVLVKLRVNNLGETSLSSIQISKETKELLPNFDSLIKVSLQSLPILQPAIKRNMPVTTEFTLPIVLKN</sequence>
<dbReference type="AlphaFoldDB" id="A0A3B0UUH6"/>
<dbReference type="PROSITE" id="PS51257">
    <property type="entry name" value="PROKAR_LIPOPROTEIN"/>
    <property type="match status" value="1"/>
</dbReference>
<accession>A0A3B0UUH6</accession>
<dbReference type="EMBL" id="UOER01000214">
    <property type="protein sequence ID" value="VAW23754.1"/>
    <property type="molecule type" value="Genomic_DNA"/>
</dbReference>
<evidence type="ECO:0008006" key="2">
    <source>
        <dbReference type="Google" id="ProtNLM"/>
    </source>
</evidence>
<organism evidence="1">
    <name type="scientific">hydrothermal vent metagenome</name>
    <dbReference type="NCBI Taxonomy" id="652676"/>
    <lineage>
        <taxon>unclassified sequences</taxon>
        <taxon>metagenomes</taxon>
        <taxon>ecological metagenomes</taxon>
    </lineage>
</organism>